<reference evidence="1 2" key="1">
    <citation type="submission" date="2015-01" db="EMBL/GenBank/DDBJ databases">
        <title>Vibrio sp. C5 JCM 19232 whole genome shotgun sequence.</title>
        <authorList>
            <person name="Sawabe T."/>
            <person name="Meirelles P."/>
            <person name="Feng G."/>
            <person name="Sayaka M."/>
            <person name="Hattori M."/>
            <person name="Ohkuma M."/>
        </authorList>
    </citation>
    <scope>NUCLEOTIDE SEQUENCE [LARGE SCALE GENOMIC DNA]</scope>
    <source>
        <strain evidence="1 2">JCM19232</strain>
    </source>
</reference>
<evidence type="ECO:0000313" key="2">
    <source>
        <dbReference type="Proteomes" id="UP000031670"/>
    </source>
</evidence>
<sequence length="71" mass="8353">MFLKERKSGDLVDVVDMTNLSNLFHDRVEGRFQAGEEQQDPQLFKKSDLVFMSGEELPRCWTDPDYRSKNK</sequence>
<evidence type="ECO:0000313" key="1">
    <source>
        <dbReference type="EMBL" id="GAM60199.1"/>
    </source>
</evidence>
<dbReference type="EMBL" id="BBSA01000001">
    <property type="protein sequence ID" value="GAM60199.1"/>
    <property type="molecule type" value="Genomic_DNA"/>
</dbReference>
<organism evidence="1 2">
    <name type="scientific">Vibrio ishigakensis</name>
    <dbReference type="NCBI Taxonomy" id="1481914"/>
    <lineage>
        <taxon>Bacteria</taxon>
        <taxon>Pseudomonadati</taxon>
        <taxon>Pseudomonadota</taxon>
        <taxon>Gammaproteobacteria</taxon>
        <taxon>Vibrionales</taxon>
        <taxon>Vibrionaceae</taxon>
        <taxon>Vibrio</taxon>
    </lineage>
</organism>
<reference evidence="1 2" key="2">
    <citation type="submission" date="2015-01" db="EMBL/GenBank/DDBJ databases">
        <authorList>
            <consortium name="NBRP consortium"/>
            <person name="Sawabe T."/>
            <person name="Meirelles P."/>
            <person name="Feng G."/>
            <person name="Sayaka M."/>
            <person name="Hattori M."/>
            <person name="Ohkuma M."/>
        </authorList>
    </citation>
    <scope>NUCLEOTIDE SEQUENCE [LARGE SCALE GENOMIC DNA]</scope>
    <source>
        <strain evidence="1 2">JCM19232</strain>
    </source>
</reference>
<dbReference type="AlphaFoldDB" id="A0A0B8PBA5"/>
<name>A0A0B8PBA5_9VIBR</name>
<evidence type="ECO:0008006" key="3">
    <source>
        <dbReference type="Google" id="ProtNLM"/>
    </source>
</evidence>
<accession>A0A0B8PBA5</accession>
<protein>
    <recommendedName>
        <fullName evidence="3">Acetyltransferase</fullName>
    </recommendedName>
</protein>
<comment type="caution">
    <text evidence="1">The sequence shown here is derived from an EMBL/GenBank/DDBJ whole genome shotgun (WGS) entry which is preliminary data.</text>
</comment>
<gene>
    <name evidence="1" type="ORF">JCM19232_532</name>
</gene>
<dbReference type="Proteomes" id="UP000031670">
    <property type="component" value="Unassembled WGS sequence"/>
</dbReference>
<proteinExistence type="predicted"/>